<dbReference type="EMBL" id="JAEPIV010000067">
    <property type="protein sequence ID" value="MBK4723530.1"/>
    <property type="molecule type" value="Genomic_DNA"/>
</dbReference>
<accession>A0ABS1I8Z8</accession>
<dbReference type="CDD" id="cd02440">
    <property type="entry name" value="AdoMet_MTases"/>
    <property type="match status" value="1"/>
</dbReference>
<dbReference type="Proteomes" id="UP000654452">
    <property type="component" value="Unassembled WGS sequence"/>
</dbReference>
<dbReference type="InterPro" id="IPR029063">
    <property type="entry name" value="SAM-dependent_MTases_sf"/>
</dbReference>
<dbReference type="GO" id="GO:0032259">
    <property type="term" value="P:methylation"/>
    <property type="evidence" value="ECO:0007669"/>
    <property type="project" value="UniProtKB-KW"/>
</dbReference>
<evidence type="ECO:0000313" key="2">
    <source>
        <dbReference type="Proteomes" id="UP000654452"/>
    </source>
</evidence>
<comment type="caution">
    <text evidence="1">The sequence shown here is derived from an EMBL/GenBank/DDBJ whole genome shotgun (WGS) entry which is preliminary data.</text>
</comment>
<keyword evidence="1" id="KW-0489">Methyltransferase</keyword>
<dbReference type="Pfam" id="PF13489">
    <property type="entry name" value="Methyltransf_23"/>
    <property type="match status" value="1"/>
</dbReference>
<dbReference type="RefSeq" id="WP_200487865.1">
    <property type="nucleotide sequence ID" value="NZ_JAEPIV010000067.1"/>
</dbReference>
<dbReference type="Gene3D" id="3.40.50.150">
    <property type="entry name" value="Vaccinia Virus protein VP39"/>
    <property type="match status" value="1"/>
</dbReference>
<keyword evidence="2" id="KW-1185">Reference proteome</keyword>
<name>A0ABS1I8Z8_9PROT</name>
<evidence type="ECO:0000313" key="1">
    <source>
        <dbReference type="EMBL" id="MBK4723530.1"/>
    </source>
</evidence>
<reference evidence="1 2" key="1">
    <citation type="submission" date="2021-01" db="EMBL/GenBank/DDBJ databases">
        <title>Azospirillum sp. YIM DDC1 draft genome.</title>
        <authorList>
            <person name="Wang Y.-X."/>
        </authorList>
    </citation>
    <scope>NUCLEOTIDE SEQUENCE [LARGE SCALE GENOMIC DNA]</scope>
    <source>
        <strain evidence="1 2">YIM DDC1</strain>
    </source>
</reference>
<dbReference type="SUPFAM" id="SSF53335">
    <property type="entry name" value="S-adenosyl-L-methionine-dependent methyltransferases"/>
    <property type="match status" value="1"/>
</dbReference>
<keyword evidence="1" id="KW-0808">Transferase</keyword>
<protein>
    <submittedName>
        <fullName evidence="1">Methyltransferase domain-containing protein</fullName>
    </submittedName>
</protein>
<organism evidence="1 2">
    <name type="scientific">Azospirillum aestuarii</name>
    <dbReference type="NCBI Taxonomy" id="2802052"/>
    <lineage>
        <taxon>Bacteria</taxon>
        <taxon>Pseudomonadati</taxon>
        <taxon>Pseudomonadota</taxon>
        <taxon>Alphaproteobacteria</taxon>
        <taxon>Rhodospirillales</taxon>
        <taxon>Azospirillaceae</taxon>
        <taxon>Azospirillum</taxon>
    </lineage>
</organism>
<gene>
    <name evidence="1" type="ORF">JJL56_32330</name>
</gene>
<proteinExistence type="predicted"/>
<dbReference type="GO" id="GO:0008168">
    <property type="term" value="F:methyltransferase activity"/>
    <property type="evidence" value="ECO:0007669"/>
    <property type="project" value="UniProtKB-KW"/>
</dbReference>
<sequence>MPDSAFAYSGSELDVFAAAANWRSYWGDQVHPFLGRRVLEVGAGIGSVTRTLCHAGVEHWVALEPDAGMAGHLARITADGFPAPVSSRHGTVESLDAAERFDSVLYIDVLEHIEDDGAELRRVAAHVDPGGHIVVLSPAHQYLYTPFDAAIGHHRRYDRASLRRLEPPGCSLVTMRYLDSVGMLASLGNRLLLRSAHPKPAQITLWDRFMVPLSRHLDPLLGYHCGKSLIAVWRKDGPAEGAAAE</sequence>